<sequence>MSSSLSTHVLDAVNGTPATGVAVTVFSQTGAGTDGQPIGAGTTDDDGRVPGLVPDGLQPGTYRIVFATGSFFERAGVRAFYPEVAITFVVDEDRHYHVPLLLSPFAFSTYRGS</sequence>
<accession>A0A839N2Z9</accession>
<dbReference type="InterPro" id="IPR023416">
    <property type="entry name" value="Transthyretin/HIU_hydrolase_d"/>
</dbReference>
<reference evidence="11 12" key="1">
    <citation type="submission" date="2020-08" db="EMBL/GenBank/DDBJ databases">
        <title>Sequencing the genomes of 1000 actinobacteria strains.</title>
        <authorList>
            <person name="Klenk H.-P."/>
        </authorList>
    </citation>
    <scope>NUCLEOTIDE SEQUENCE [LARGE SCALE GENOMIC DNA]</scope>
    <source>
        <strain evidence="11 12">DSM 105369</strain>
    </source>
</reference>
<evidence type="ECO:0000256" key="6">
    <source>
        <dbReference type="ARBA" id="ARBA00022801"/>
    </source>
</evidence>
<evidence type="ECO:0000313" key="12">
    <source>
        <dbReference type="Proteomes" id="UP000559182"/>
    </source>
</evidence>
<dbReference type="Gene3D" id="2.60.40.180">
    <property type="entry name" value="Transthyretin/hydroxyisourate hydrolase domain"/>
    <property type="match status" value="1"/>
</dbReference>
<dbReference type="NCBIfam" id="TIGR02962">
    <property type="entry name" value="hdxy_isourate"/>
    <property type="match status" value="1"/>
</dbReference>
<dbReference type="GO" id="GO:0006144">
    <property type="term" value="P:purine nucleobase metabolic process"/>
    <property type="evidence" value="ECO:0007669"/>
    <property type="project" value="UniProtKB-KW"/>
</dbReference>
<dbReference type="EC" id="3.5.2.17" evidence="8"/>
<evidence type="ECO:0000256" key="2">
    <source>
        <dbReference type="ARBA" id="ARBA00002704"/>
    </source>
</evidence>
<dbReference type="GO" id="GO:0033971">
    <property type="term" value="F:hydroxyisourate hydrolase activity"/>
    <property type="evidence" value="ECO:0007669"/>
    <property type="project" value="UniProtKB-EC"/>
</dbReference>
<dbReference type="SUPFAM" id="SSF49472">
    <property type="entry name" value="Transthyretin (synonym: prealbumin)"/>
    <property type="match status" value="1"/>
</dbReference>
<dbReference type="InterPro" id="IPR036817">
    <property type="entry name" value="Transthyretin/HIU_hydrolase_sf"/>
</dbReference>
<dbReference type="EMBL" id="JACHVQ010000001">
    <property type="protein sequence ID" value="MBB2891169.1"/>
    <property type="molecule type" value="Genomic_DNA"/>
</dbReference>
<keyword evidence="6 8" id="KW-0378">Hydrolase</keyword>
<comment type="catalytic activity">
    <reaction evidence="1 8">
        <text>5-hydroxyisourate + H2O = 5-hydroxy-2-oxo-4-ureido-2,5-dihydro-1H-imidazole-5-carboxylate + H(+)</text>
        <dbReference type="Rhea" id="RHEA:23736"/>
        <dbReference type="ChEBI" id="CHEBI:15377"/>
        <dbReference type="ChEBI" id="CHEBI:15378"/>
        <dbReference type="ChEBI" id="CHEBI:18072"/>
        <dbReference type="ChEBI" id="CHEBI:58639"/>
        <dbReference type="EC" id="3.5.2.17"/>
    </reaction>
</comment>
<dbReference type="AlphaFoldDB" id="A0A839N2Z9"/>
<dbReference type="InterPro" id="IPR023418">
    <property type="entry name" value="Thyroxine_BS"/>
</dbReference>
<dbReference type="PANTHER" id="PTHR10395">
    <property type="entry name" value="URICASE AND TRANSTHYRETIN-RELATED"/>
    <property type="match status" value="1"/>
</dbReference>
<protein>
    <recommendedName>
        <fullName evidence="8">5-hydroxyisourate hydrolase</fullName>
        <shortName evidence="8">HIU hydrolase</shortName>
        <shortName evidence="8">HIUHase</shortName>
        <ecNumber evidence="8">3.5.2.17</ecNumber>
    </recommendedName>
</protein>
<dbReference type="Pfam" id="PF00576">
    <property type="entry name" value="Transthyretin"/>
    <property type="match status" value="1"/>
</dbReference>
<dbReference type="PANTHER" id="PTHR10395:SF7">
    <property type="entry name" value="5-HYDROXYISOURATE HYDROLASE"/>
    <property type="match status" value="1"/>
</dbReference>
<dbReference type="SMART" id="SM00095">
    <property type="entry name" value="TR_THY"/>
    <property type="match status" value="1"/>
</dbReference>
<dbReference type="RefSeq" id="WP_183319472.1">
    <property type="nucleotide sequence ID" value="NZ_JACHVQ010000001.1"/>
</dbReference>
<evidence type="ECO:0000256" key="1">
    <source>
        <dbReference type="ARBA" id="ARBA00001043"/>
    </source>
</evidence>
<evidence type="ECO:0000256" key="7">
    <source>
        <dbReference type="PIRSR" id="PIRSR600895-51"/>
    </source>
</evidence>
<comment type="similarity">
    <text evidence="3 8">Belongs to the transthyretin family. 5-hydroxyisourate hydrolase subfamily.</text>
</comment>
<gene>
    <name evidence="11" type="ORF">FHU39_001153</name>
</gene>
<organism evidence="11 12">
    <name type="scientific">Flexivirga oryzae</name>
    <dbReference type="NCBI Taxonomy" id="1794944"/>
    <lineage>
        <taxon>Bacteria</taxon>
        <taxon>Bacillati</taxon>
        <taxon>Actinomycetota</taxon>
        <taxon>Actinomycetes</taxon>
        <taxon>Micrococcales</taxon>
        <taxon>Dermacoccaceae</taxon>
        <taxon>Flexivirga</taxon>
    </lineage>
</organism>
<evidence type="ECO:0000313" key="11">
    <source>
        <dbReference type="EMBL" id="MBB2891169.1"/>
    </source>
</evidence>
<evidence type="ECO:0000256" key="3">
    <source>
        <dbReference type="ARBA" id="ARBA00009850"/>
    </source>
</evidence>
<dbReference type="InterPro" id="IPR014306">
    <property type="entry name" value="Hydroxyisourate_hydrolase"/>
</dbReference>
<dbReference type="InterPro" id="IPR000895">
    <property type="entry name" value="Transthyretin/HIU_hydrolase"/>
</dbReference>
<keyword evidence="5 8" id="KW-0659">Purine metabolism</keyword>
<feature type="binding site" evidence="7">
    <location>
        <position position="8"/>
    </location>
    <ligand>
        <name>substrate</name>
    </ligand>
</feature>
<dbReference type="Proteomes" id="UP000559182">
    <property type="component" value="Unassembled WGS sequence"/>
</dbReference>
<feature type="domain" description="Transthyretin/hydroxyisourate hydrolase" evidence="10">
    <location>
        <begin position="1"/>
        <end position="112"/>
    </location>
</feature>
<comment type="subunit">
    <text evidence="4 8">Homotetramer.</text>
</comment>
<comment type="caution">
    <text evidence="11">The sequence shown here is derived from an EMBL/GenBank/DDBJ whole genome shotgun (WGS) entry which is preliminary data.</text>
</comment>
<evidence type="ECO:0000256" key="9">
    <source>
        <dbReference type="SAM" id="MobiDB-lite"/>
    </source>
</evidence>
<evidence type="ECO:0000259" key="10">
    <source>
        <dbReference type="SMART" id="SM00095"/>
    </source>
</evidence>
<evidence type="ECO:0000256" key="8">
    <source>
        <dbReference type="RuleBase" id="RU361270"/>
    </source>
</evidence>
<comment type="function">
    <text evidence="2">Catalyzes the hydrolysis of 5-hydroxyisourate (HIU) to 2-oxo-4-hydroxy-4-carboxy-5-ureidoimidazoline (OHCU).</text>
</comment>
<dbReference type="PROSITE" id="PS00768">
    <property type="entry name" value="TRANSTHYRETIN_1"/>
    <property type="match status" value="1"/>
</dbReference>
<evidence type="ECO:0000256" key="4">
    <source>
        <dbReference type="ARBA" id="ARBA00011881"/>
    </source>
</evidence>
<feature type="binding site" evidence="7">
    <location>
        <position position="110"/>
    </location>
    <ligand>
        <name>substrate</name>
    </ligand>
</feature>
<dbReference type="CDD" id="cd05822">
    <property type="entry name" value="TLP_HIUase"/>
    <property type="match status" value="1"/>
</dbReference>
<feature type="region of interest" description="Disordered" evidence="9">
    <location>
        <begin position="32"/>
        <end position="53"/>
    </location>
</feature>
<evidence type="ECO:0000256" key="5">
    <source>
        <dbReference type="ARBA" id="ARBA00022631"/>
    </source>
</evidence>
<proteinExistence type="inferred from homology"/>
<dbReference type="PRINTS" id="PR00189">
    <property type="entry name" value="TRNSTHYRETIN"/>
</dbReference>
<feature type="binding site" evidence="7">
    <location>
        <position position="48"/>
    </location>
    <ligand>
        <name>substrate</name>
    </ligand>
</feature>
<name>A0A839N2Z9_9MICO</name>
<keyword evidence="12" id="KW-1185">Reference proteome</keyword>